<gene>
    <name evidence="2" type="ORF">Esi_0321_0020</name>
</gene>
<feature type="compositionally biased region" description="Low complexity" evidence="1">
    <location>
        <begin position="87"/>
        <end position="102"/>
    </location>
</feature>
<feature type="compositionally biased region" description="Polar residues" evidence="1">
    <location>
        <begin position="32"/>
        <end position="42"/>
    </location>
</feature>
<feature type="region of interest" description="Disordered" evidence="1">
    <location>
        <begin position="609"/>
        <end position="631"/>
    </location>
</feature>
<proteinExistence type="predicted"/>
<dbReference type="InParanoid" id="D8LL43"/>
<dbReference type="Proteomes" id="UP000002630">
    <property type="component" value="Unassembled WGS sequence"/>
</dbReference>
<dbReference type="AlphaFoldDB" id="D8LL43"/>
<dbReference type="EMBL" id="FN649760">
    <property type="protein sequence ID" value="CBN79660.1"/>
    <property type="molecule type" value="Genomic_DNA"/>
</dbReference>
<sequence>MPAASQPGQAARPTLTAARRAKKGGKLVSAATPASRTSTNVRWSARKTVGVKRSPSTVSKPAATQPGQAARPTLTAARRAKKGGKLVSAATSASRTSTNVRSSARKTVGIKRSHSTVLKPAASQPGQAARPTVVVAKPGKEGKLGGPPPRVADTSRLKPASVVHRNTGTVVTKKIFVKARKDLLPPSVSLPRSSGASAAPMIAPARAIRRYPPANLSLEQWENRPQAPRPTIGGLRFGGERSRQRVLEPAASPGGASANPWLQRRPVVADEEQGDRFGSAISLRSITDSCRLLPMARRAINSSITRTYWMLPVARRAVSISITHSYRLLPVARRAINSSITRSYWLLPVARRAVSIIITRSYRLLPVARRLIARGVISSRVRLTPMARRATSMALELVRAAGRSVRNAMTHTPWDQEPVKPSSHRTLSAPDPSGAPAAARPRVTNSVLLHQDEASMPICFGCGMRRTRLLDQYHRSYQCQACPIDWSGGARVHHRLLEDHRVASHGPGGGTTSPAVPMPSFIFGTGGANGGNGAVTAPPAPTGASASGARVATAPTPMVVAIPTSAAARPPPTPFITLTDNQPGAQFTFGGGAASATTAAATTTAATTAPFPAPTLTAGRAAPHGPGGGTTSPAVPVPSFIFGTGGANGGNGAVTAPPAPTGASASGARVATAPTPMVVAIPTSAAARPPPTPSITLTGNQPGAQFTFGGGAASATTAVATTTAATTAPFPAPTLTAGRVAPHGPGGGSTSPAVPVPSFIFGTGGANGGNGAVTAPPAPAGASASGARVATAPTPMMVVIPTSAAARPPPTPSITLTSNQPGAQFTFGGGAASATTAVATTTAATTAPFPGPTLTAGRVAPRGPGGGTTSPAVPVPSFIFGTGGANGGNGAVTAPPAPAGASAFVAPASLPGWVGSTQGTGAAPLPPVGLTITQGGISGSVTRRASLSGVKRRR</sequence>
<feature type="compositionally biased region" description="Low complexity" evidence="1">
    <location>
        <begin position="609"/>
        <end position="624"/>
    </location>
</feature>
<evidence type="ECO:0000313" key="2">
    <source>
        <dbReference type="EMBL" id="CBN79660.1"/>
    </source>
</evidence>
<name>D8LL43_ECTSI</name>
<feature type="region of interest" description="Disordered" evidence="1">
    <location>
        <begin position="1"/>
        <end position="132"/>
    </location>
</feature>
<reference evidence="2 3" key="1">
    <citation type="journal article" date="2010" name="Nature">
        <title>The Ectocarpus genome and the independent evolution of multicellularity in brown algae.</title>
        <authorList>
            <person name="Cock J.M."/>
            <person name="Sterck L."/>
            <person name="Rouze P."/>
            <person name="Scornet D."/>
            <person name="Allen A.E."/>
            <person name="Amoutzias G."/>
            <person name="Anthouard V."/>
            <person name="Artiguenave F."/>
            <person name="Aury J.M."/>
            <person name="Badger J.H."/>
            <person name="Beszteri B."/>
            <person name="Billiau K."/>
            <person name="Bonnet E."/>
            <person name="Bothwell J.H."/>
            <person name="Bowler C."/>
            <person name="Boyen C."/>
            <person name="Brownlee C."/>
            <person name="Carrano C.J."/>
            <person name="Charrier B."/>
            <person name="Cho G.Y."/>
            <person name="Coelho S.M."/>
            <person name="Collen J."/>
            <person name="Corre E."/>
            <person name="Da Silva C."/>
            <person name="Delage L."/>
            <person name="Delaroque N."/>
            <person name="Dittami S.M."/>
            <person name="Doulbeau S."/>
            <person name="Elias M."/>
            <person name="Farnham G."/>
            <person name="Gachon C.M."/>
            <person name="Gschloessl B."/>
            <person name="Heesch S."/>
            <person name="Jabbari K."/>
            <person name="Jubin C."/>
            <person name="Kawai H."/>
            <person name="Kimura K."/>
            <person name="Kloareg B."/>
            <person name="Kupper F.C."/>
            <person name="Lang D."/>
            <person name="Le Bail A."/>
            <person name="Leblanc C."/>
            <person name="Lerouge P."/>
            <person name="Lohr M."/>
            <person name="Lopez P.J."/>
            <person name="Martens C."/>
            <person name="Maumus F."/>
            <person name="Michel G."/>
            <person name="Miranda-Saavedra D."/>
            <person name="Morales J."/>
            <person name="Moreau H."/>
            <person name="Motomura T."/>
            <person name="Nagasato C."/>
            <person name="Napoli C.A."/>
            <person name="Nelson D.R."/>
            <person name="Nyvall-Collen P."/>
            <person name="Peters A.F."/>
            <person name="Pommier C."/>
            <person name="Potin P."/>
            <person name="Poulain J."/>
            <person name="Quesneville H."/>
            <person name="Read B."/>
            <person name="Rensing S.A."/>
            <person name="Ritter A."/>
            <person name="Rousvoal S."/>
            <person name="Samanta M."/>
            <person name="Samson G."/>
            <person name="Schroeder D.C."/>
            <person name="Segurens B."/>
            <person name="Strittmatter M."/>
            <person name="Tonon T."/>
            <person name="Tregear J.W."/>
            <person name="Valentin K."/>
            <person name="von Dassow P."/>
            <person name="Yamagishi T."/>
            <person name="Van de Peer Y."/>
            <person name="Wincker P."/>
        </authorList>
    </citation>
    <scope>NUCLEOTIDE SEQUENCE [LARGE SCALE GENOMIC DNA]</scope>
    <source>
        <strain evidence="3">Ec32 / CCAP1310/4</strain>
    </source>
</reference>
<protein>
    <submittedName>
        <fullName evidence="2">Uncharacterized protein</fullName>
    </submittedName>
</protein>
<evidence type="ECO:0000313" key="3">
    <source>
        <dbReference type="Proteomes" id="UP000002630"/>
    </source>
</evidence>
<dbReference type="STRING" id="2880.D8LL43"/>
<keyword evidence="3" id="KW-1185">Reference proteome</keyword>
<evidence type="ECO:0000256" key="1">
    <source>
        <dbReference type="SAM" id="MobiDB-lite"/>
    </source>
</evidence>
<organism evidence="2 3">
    <name type="scientific">Ectocarpus siliculosus</name>
    <name type="common">Brown alga</name>
    <name type="synonym">Conferva siliculosa</name>
    <dbReference type="NCBI Taxonomy" id="2880"/>
    <lineage>
        <taxon>Eukaryota</taxon>
        <taxon>Sar</taxon>
        <taxon>Stramenopiles</taxon>
        <taxon>Ochrophyta</taxon>
        <taxon>PX clade</taxon>
        <taxon>Phaeophyceae</taxon>
        <taxon>Ectocarpales</taxon>
        <taxon>Ectocarpaceae</taxon>
        <taxon>Ectocarpus</taxon>
    </lineage>
</organism>
<accession>D8LL43</accession>
<feature type="region of interest" description="Disordered" evidence="1">
    <location>
        <begin position="409"/>
        <end position="440"/>
    </location>
</feature>
<feature type="compositionally biased region" description="Low complexity" evidence="1">
    <location>
        <begin position="428"/>
        <end position="440"/>
    </location>
</feature>